<keyword evidence="3" id="KW-1185">Reference proteome</keyword>
<protein>
    <submittedName>
        <fullName evidence="2">PLAC8-domain-containing protein</fullName>
    </submittedName>
</protein>
<dbReference type="EMBL" id="WHVB01000034">
    <property type="protein sequence ID" value="KAF8467956.1"/>
    <property type="molecule type" value="Genomic_DNA"/>
</dbReference>
<dbReference type="Proteomes" id="UP000759537">
    <property type="component" value="Unassembled WGS sequence"/>
</dbReference>
<dbReference type="Pfam" id="PF04749">
    <property type="entry name" value="PLAC8"/>
    <property type="match status" value="1"/>
</dbReference>
<evidence type="ECO:0000313" key="3">
    <source>
        <dbReference type="Proteomes" id="UP000759537"/>
    </source>
</evidence>
<dbReference type="NCBIfam" id="TIGR01571">
    <property type="entry name" value="A_thal_Cys_rich"/>
    <property type="match status" value="1"/>
</dbReference>
<evidence type="ECO:0000256" key="1">
    <source>
        <dbReference type="SAM" id="MobiDB-lite"/>
    </source>
</evidence>
<sequence length="154" mass="17324">MADIKQPVSSQPQGTAPMQAGGNKNAKNCPIGVDGKRDWSFGLFDCFARCGLCCWSVWCPCVVYSKNRQRLRSLQTQGTPLANGGETYDSHCCIYGGLDITGYSWIMQLRTREEVRERYGIRGDAIGDCFASWCCRPCTLTQERREIELEENSF</sequence>
<comment type="caution">
    <text evidence="2">The sequence shown here is derived from an EMBL/GenBank/DDBJ whole genome shotgun (WGS) entry which is preliminary data.</text>
</comment>
<organism evidence="2 3">
    <name type="scientific">Russula ochroleuca</name>
    <dbReference type="NCBI Taxonomy" id="152965"/>
    <lineage>
        <taxon>Eukaryota</taxon>
        <taxon>Fungi</taxon>
        <taxon>Dikarya</taxon>
        <taxon>Basidiomycota</taxon>
        <taxon>Agaricomycotina</taxon>
        <taxon>Agaricomycetes</taxon>
        <taxon>Russulales</taxon>
        <taxon>Russulaceae</taxon>
        <taxon>Russula</taxon>
    </lineage>
</organism>
<dbReference type="InterPro" id="IPR006461">
    <property type="entry name" value="PLAC_motif_containing"/>
</dbReference>
<accession>A0A9P5MP69</accession>
<reference evidence="2" key="1">
    <citation type="submission" date="2019-10" db="EMBL/GenBank/DDBJ databases">
        <authorList>
            <consortium name="DOE Joint Genome Institute"/>
            <person name="Kuo A."/>
            <person name="Miyauchi S."/>
            <person name="Kiss E."/>
            <person name="Drula E."/>
            <person name="Kohler A."/>
            <person name="Sanchez-Garcia M."/>
            <person name="Andreopoulos B."/>
            <person name="Barry K.W."/>
            <person name="Bonito G."/>
            <person name="Buee M."/>
            <person name="Carver A."/>
            <person name="Chen C."/>
            <person name="Cichocki N."/>
            <person name="Clum A."/>
            <person name="Culley D."/>
            <person name="Crous P.W."/>
            <person name="Fauchery L."/>
            <person name="Girlanda M."/>
            <person name="Hayes R."/>
            <person name="Keri Z."/>
            <person name="LaButti K."/>
            <person name="Lipzen A."/>
            <person name="Lombard V."/>
            <person name="Magnuson J."/>
            <person name="Maillard F."/>
            <person name="Morin E."/>
            <person name="Murat C."/>
            <person name="Nolan M."/>
            <person name="Ohm R."/>
            <person name="Pangilinan J."/>
            <person name="Pereira M."/>
            <person name="Perotto S."/>
            <person name="Peter M."/>
            <person name="Riley R."/>
            <person name="Sitrit Y."/>
            <person name="Stielow B."/>
            <person name="Szollosi G."/>
            <person name="Zifcakova L."/>
            <person name="Stursova M."/>
            <person name="Spatafora J.W."/>
            <person name="Tedersoo L."/>
            <person name="Vaario L.-M."/>
            <person name="Yamada A."/>
            <person name="Yan M."/>
            <person name="Wang P."/>
            <person name="Xu J."/>
            <person name="Bruns T."/>
            <person name="Baldrian P."/>
            <person name="Vilgalys R."/>
            <person name="Henrissat B."/>
            <person name="Grigoriev I.V."/>
            <person name="Hibbett D."/>
            <person name="Nagy L.G."/>
            <person name="Martin F.M."/>
        </authorList>
    </citation>
    <scope>NUCLEOTIDE SEQUENCE</scope>
    <source>
        <strain evidence="2">Prilba</strain>
    </source>
</reference>
<dbReference type="OrthoDB" id="1045822at2759"/>
<evidence type="ECO:0000313" key="2">
    <source>
        <dbReference type="EMBL" id="KAF8467956.1"/>
    </source>
</evidence>
<proteinExistence type="predicted"/>
<reference evidence="2" key="2">
    <citation type="journal article" date="2020" name="Nat. Commun.">
        <title>Large-scale genome sequencing of mycorrhizal fungi provides insights into the early evolution of symbiotic traits.</title>
        <authorList>
            <person name="Miyauchi S."/>
            <person name="Kiss E."/>
            <person name="Kuo A."/>
            <person name="Drula E."/>
            <person name="Kohler A."/>
            <person name="Sanchez-Garcia M."/>
            <person name="Morin E."/>
            <person name="Andreopoulos B."/>
            <person name="Barry K.W."/>
            <person name="Bonito G."/>
            <person name="Buee M."/>
            <person name="Carver A."/>
            <person name="Chen C."/>
            <person name="Cichocki N."/>
            <person name="Clum A."/>
            <person name="Culley D."/>
            <person name="Crous P.W."/>
            <person name="Fauchery L."/>
            <person name="Girlanda M."/>
            <person name="Hayes R.D."/>
            <person name="Keri Z."/>
            <person name="LaButti K."/>
            <person name="Lipzen A."/>
            <person name="Lombard V."/>
            <person name="Magnuson J."/>
            <person name="Maillard F."/>
            <person name="Murat C."/>
            <person name="Nolan M."/>
            <person name="Ohm R.A."/>
            <person name="Pangilinan J."/>
            <person name="Pereira M.F."/>
            <person name="Perotto S."/>
            <person name="Peter M."/>
            <person name="Pfister S."/>
            <person name="Riley R."/>
            <person name="Sitrit Y."/>
            <person name="Stielow J.B."/>
            <person name="Szollosi G."/>
            <person name="Zifcakova L."/>
            <person name="Stursova M."/>
            <person name="Spatafora J.W."/>
            <person name="Tedersoo L."/>
            <person name="Vaario L.M."/>
            <person name="Yamada A."/>
            <person name="Yan M."/>
            <person name="Wang P."/>
            <person name="Xu J."/>
            <person name="Bruns T."/>
            <person name="Baldrian P."/>
            <person name="Vilgalys R."/>
            <person name="Dunand C."/>
            <person name="Henrissat B."/>
            <person name="Grigoriev I.V."/>
            <person name="Hibbett D."/>
            <person name="Nagy L.G."/>
            <person name="Martin F.M."/>
        </authorList>
    </citation>
    <scope>NUCLEOTIDE SEQUENCE</scope>
    <source>
        <strain evidence="2">Prilba</strain>
    </source>
</reference>
<dbReference type="AlphaFoldDB" id="A0A9P5MP69"/>
<gene>
    <name evidence="2" type="ORF">DFH94DRAFT_685772</name>
</gene>
<name>A0A9P5MP69_9AGAM</name>
<feature type="region of interest" description="Disordered" evidence="1">
    <location>
        <begin position="1"/>
        <end position="21"/>
    </location>
</feature>
<dbReference type="PANTHER" id="PTHR15907">
    <property type="entry name" value="DUF614 FAMILY PROTEIN-RELATED"/>
    <property type="match status" value="1"/>
</dbReference>
<feature type="compositionally biased region" description="Polar residues" evidence="1">
    <location>
        <begin position="7"/>
        <end position="16"/>
    </location>
</feature>